<dbReference type="EMBL" id="JACICA010000007">
    <property type="protein sequence ID" value="MBB3703085.1"/>
    <property type="molecule type" value="Genomic_DNA"/>
</dbReference>
<reference evidence="1 2" key="1">
    <citation type="submission" date="2020-08" db="EMBL/GenBank/DDBJ databases">
        <title>Genomic Encyclopedia of Type Strains, Phase IV (KMG-IV): sequencing the most valuable type-strain genomes for metagenomic binning, comparative biology and taxonomic classification.</title>
        <authorList>
            <person name="Goeker M."/>
        </authorList>
    </citation>
    <scope>NUCLEOTIDE SEQUENCE [LARGE SCALE GENOMIC DNA]</scope>
    <source>
        <strain evidence="1 2">DSM 22548</strain>
    </source>
</reference>
<sequence>MALLRQGTAYFFGKEEEYHTFSPQKSGNDKWKNGKHYPNGCIGLHADACLCLFDENRGRLLKR</sequence>
<protein>
    <submittedName>
        <fullName evidence="1">Uncharacterized protein</fullName>
    </submittedName>
</protein>
<name>A0A7W5XYB1_9BACT</name>
<comment type="caution">
    <text evidence="1">The sequence shown here is derived from an EMBL/GenBank/DDBJ whole genome shotgun (WGS) entry which is preliminary data.</text>
</comment>
<proteinExistence type="predicted"/>
<evidence type="ECO:0000313" key="2">
    <source>
        <dbReference type="Proteomes" id="UP000541425"/>
    </source>
</evidence>
<organism evidence="1 2">
    <name type="scientific">Alloprevotella rava</name>
    <dbReference type="NCBI Taxonomy" id="671218"/>
    <lineage>
        <taxon>Bacteria</taxon>
        <taxon>Pseudomonadati</taxon>
        <taxon>Bacteroidota</taxon>
        <taxon>Bacteroidia</taxon>
        <taxon>Bacteroidales</taxon>
        <taxon>Prevotellaceae</taxon>
        <taxon>Alloprevotella</taxon>
    </lineage>
</organism>
<gene>
    <name evidence="1" type="ORF">FHS60_001558</name>
</gene>
<dbReference type="AlphaFoldDB" id="A0A7W5XYB1"/>
<evidence type="ECO:0000313" key="1">
    <source>
        <dbReference type="EMBL" id="MBB3703085.1"/>
    </source>
</evidence>
<accession>A0A7W5XYB1</accession>
<dbReference type="Proteomes" id="UP000541425">
    <property type="component" value="Unassembled WGS sequence"/>
</dbReference>